<evidence type="ECO:0000313" key="22">
    <source>
        <dbReference type="EMBL" id="MBE0457842.1"/>
    </source>
</evidence>
<keyword evidence="5 18" id="KW-0479">Metal-binding</keyword>
<sequence length="495" mass="50842">MSANLSQHVFCAEQVRTHEPAAAAQSGVAMYTLMERAGKGVFDQTIKHFPKAQNYVVLVGVGNNAGDGYIVAKLAKQAGKQVIVIAAAPDKPLTGDALTAQKAWLAAGGDITAFHQQIIDNADIIIDGLLGTGINSGVRAPFVELIEAANNSAAPIVAIDLPSGINADTGAVQGVAIEADVTVTFVGIKQGLVTGAGRACAGIGEFDDLSISDAFTQLATPTAKLISYQTSQGLGKRNNNSHKGSHGKLLCVGGNKGTAGAIRLTGEAALRSGAGMVKVYTHLESVLAVSIGRPELMVTATDLTSALEWASCVAIGPGLGQDTWSTTTFETVMQYCCAHNKPLVIDADALNLIAQSSSVNSLKNAVITPHPGEAARLLSCSVSDVEANRYHSAAQLTQNYGTCCVLKGAGSIITNSTNTWVCTDGNPALAVGGSGDVLTGIIAALIGQGLTTEHAACYGVTLHAKAGDIAAQRDGEKGMLPSDLFAIIRQLINGK</sequence>
<dbReference type="PIRSF" id="PIRSF017184">
    <property type="entry name" value="Nnr"/>
    <property type="match status" value="1"/>
</dbReference>
<dbReference type="HAMAP" id="MF_01965">
    <property type="entry name" value="NADHX_dehydratase"/>
    <property type="match status" value="1"/>
</dbReference>
<dbReference type="SUPFAM" id="SSF64153">
    <property type="entry name" value="YjeF N-terminal domain-like"/>
    <property type="match status" value="1"/>
</dbReference>
<feature type="binding site" evidence="17">
    <location>
        <position position="436"/>
    </location>
    <ligand>
        <name>(6S)-NADPHX</name>
        <dbReference type="ChEBI" id="CHEBI:64076"/>
    </ligand>
</feature>
<keyword evidence="23" id="KW-1185">Reference proteome</keyword>
<dbReference type="InterPro" id="IPR000631">
    <property type="entry name" value="CARKD"/>
</dbReference>
<protein>
    <recommendedName>
        <fullName evidence="19">Bifunctional NAD(P)H-hydrate repair enzyme</fullName>
    </recommendedName>
    <alternativeName>
        <fullName evidence="19">Nicotinamide nucleotide repair protein</fullName>
    </alternativeName>
    <domain>
        <recommendedName>
            <fullName evidence="19">ADP-dependent (S)-NAD(P)H-hydrate dehydratase</fullName>
            <ecNumber evidence="19">4.2.1.136</ecNumber>
        </recommendedName>
        <alternativeName>
            <fullName evidence="19">ADP-dependent NAD(P)HX dehydratase</fullName>
        </alternativeName>
    </domain>
    <domain>
        <recommendedName>
            <fullName evidence="19">NAD(P)H-hydrate epimerase</fullName>
            <ecNumber evidence="19">5.1.99.6</ecNumber>
        </recommendedName>
    </domain>
</protein>
<feature type="binding site" evidence="18">
    <location>
        <position position="127"/>
    </location>
    <ligand>
        <name>K(+)</name>
        <dbReference type="ChEBI" id="CHEBI:29103"/>
    </ligand>
</feature>
<proteinExistence type="inferred from homology"/>
<evidence type="ECO:0000256" key="9">
    <source>
        <dbReference type="ARBA" id="ARBA00022958"/>
    </source>
</evidence>
<dbReference type="InterPro" id="IPR017953">
    <property type="entry name" value="Carbohydrate_kinase_pred_CS"/>
</dbReference>
<evidence type="ECO:0000313" key="23">
    <source>
        <dbReference type="Proteomes" id="UP000707245"/>
    </source>
</evidence>
<keyword evidence="8 17" id="KW-0521">NADP</keyword>
<dbReference type="Pfam" id="PF01256">
    <property type="entry name" value="Carb_kinase"/>
    <property type="match status" value="1"/>
</dbReference>
<evidence type="ECO:0000256" key="5">
    <source>
        <dbReference type="ARBA" id="ARBA00022723"/>
    </source>
</evidence>
<dbReference type="EMBL" id="RRZA01000027">
    <property type="protein sequence ID" value="MBE0457842.1"/>
    <property type="molecule type" value="Genomic_DNA"/>
</dbReference>
<dbReference type="Pfam" id="PF03853">
    <property type="entry name" value="YjeF_N"/>
    <property type="match status" value="1"/>
</dbReference>
<feature type="binding site" evidence="17">
    <location>
        <position position="318"/>
    </location>
    <ligand>
        <name>(6S)-NADPHX</name>
        <dbReference type="ChEBI" id="CHEBI:64076"/>
    </ligand>
</feature>
<feature type="binding site" evidence="17">
    <location>
        <begin position="407"/>
        <end position="411"/>
    </location>
    <ligand>
        <name>AMP</name>
        <dbReference type="ChEBI" id="CHEBI:456215"/>
    </ligand>
</feature>
<feature type="binding site" evidence="17">
    <location>
        <position position="435"/>
    </location>
    <ligand>
        <name>AMP</name>
        <dbReference type="ChEBI" id="CHEBI:456215"/>
    </ligand>
</feature>
<dbReference type="InterPro" id="IPR030677">
    <property type="entry name" value="Nnr"/>
</dbReference>
<feature type="binding site" evidence="18">
    <location>
        <position position="160"/>
    </location>
    <ligand>
        <name>(6S)-NADPHX</name>
        <dbReference type="ChEBI" id="CHEBI:64076"/>
    </ligand>
</feature>
<evidence type="ECO:0000256" key="17">
    <source>
        <dbReference type="HAMAP-Rule" id="MF_01965"/>
    </source>
</evidence>
<comment type="cofactor">
    <cofactor evidence="17">
        <name>Mg(2+)</name>
        <dbReference type="ChEBI" id="CHEBI:18420"/>
    </cofactor>
</comment>
<evidence type="ECO:0000256" key="8">
    <source>
        <dbReference type="ARBA" id="ARBA00022857"/>
    </source>
</evidence>
<comment type="function">
    <text evidence="18">Catalyzes the epimerization of the S- and R-forms of NAD(P)HX, a damaged form of NAD(P)H that is a result of enzymatic or heat-dependent hydration. This is a prerequisite for the S-specific NAD(P)H-hydrate dehydratase to allow the repair of both epimers of NAD(P)HX.</text>
</comment>
<comment type="similarity">
    <text evidence="17">Belongs to the NnrD/CARKD family.</text>
</comment>
<dbReference type="EC" id="4.2.1.136" evidence="19"/>
<comment type="catalytic activity">
    <reaction evidence="1 18 19">
        <text>(6R)-NADHX = (6S)-NADHX</text>
        <dbReference type="Rhea" id="RHEA:32215"/>
        <dbReference type="ChEBI" id="CHEBI:64074"/>
        <dbReference type="ChEBI" id="CHEBI:64075"/>
        <dbReference type="EC" id="5.1.99.6"/>
    </reaction>
</comment>
<evidence type="ECO:0000256" key="10">
    <source>
        <dbReference type="ARBA" id="ARBA00023027"/>
    </source>
</evidence>
<keyword evidence="13" id="KW-0511">Multifunctional enzyme</keyword>
<comment type="similarity">
    <text evidence="18">Belongs to the NnrE/AIBP family.</text>
</comment>
<dbReference type="PANTHER" id="PTHR12592">
    <property type="entry name" value="ATP-DEPENDENT (S)-NAD(P)H-HYDRATE DEHYDRATASE FAMILY MEMBER"/>
    <property type="match status" value="1"/>
</dbReference>
<evidence type="ECO:0000256" key="13">
    <source>
        <dbReference type="ARBA" id="ARBA00023268"/>
    </source>
</evidence>
<evidence type="ECO:0000256" key="18">
    <source>
        <dbReference type="HAMAP-Rule" id="MF_01966"/>
    </source>
</evidence>
<comment type="caution">
    <text evidence="18">Lacks conserved residue(s) required for the propagation of feature annotation.</text>
</comment>
<evidence type="ECO:0000256" key="2">
    <source>
        <dbReference type="ARBA" id="ARBA00000909"/>
    </source>
</evidence>
<comment type="catalytic activity">
    <reaction evidence="16 17 19">
        <text>(6S)-NADPHX + ADP = AMP + phosphate + NADPH + H(+)</text>
        <dbReference type="Rhea" id="RHEA:32235"/>
        <dbReference type="ChEBI" id="CHEBI:15378"/>
        <dbReference type="ChEBI" id="CHEBI:43474"/>
        <dbReference type="ChEBI" id="CHEBI:57783"/>
        <dbReference type="ChEBI" id="CHEBI:64076"/>
        <dbReference type="ChEBI" id="CHEBI:456215"/>
        <dbReference type="ChEBI" id="CHEBI:456216"/>
        <dbReference type="EC" id="4.2.1.136"/>
    </reaction>
</comment>
<evidence type="ECO:0000256" key="15">
    <source>
        <dbReference type="ARBA" id="ARBA00048238"/>
    </source>
</evidence>
<feature type="binding site" evidence="17">
    <location>
        <position position="261"/>
    </location>
    <ligand>
        <name>(6S)-NADPHX</name>
        <dbReference type="ChEBI" id="CHEBI:64076"/>
    </ligand>
</feature>
<evidence type="ECO:0000256" key="11">
    <source>
        <dbReference type="ARBA" id="ARBA00023235"/>
    </source>
</evidence>
<feature type="binding site" evidence="17">
    <location>
        <position position="370"/>
    </location>
    <ligand>
        <name>(6S)-NADPHX</name>
        <dbReference type="ChEBI" id="CHEBI:64076"/>
    </ligand>
</feature>
<evidence type="ECO:0000256" key="4">
    <source>
        <dbReference type="ARBA" id="ARBA00009524"/>
    </source>
</evidence>
<keyword evidence="12 17" id="KW-0456">Lyase</keyword>
<feature type="domain" description="YjeF N-terminal" evidence="21">
    <location>
        <begin position="15"/>
        <end position="217"/>
    </location>
</feature>
<dbReference type="NCBIfam" id="TIGR00197">
    <property type="entry name" value="yjeF_nterm"/>
    <property type="match status" value="1"/>
</dbReference>
<reference evidence="22 23" key="1">
    <citation type="submission" date="2020-07" db="EMBL/GenBank/DDBJ databases">
        <title>Halophilic bacteria isolated from french cheeses.</title>
        <authorList>
            <person name="Kothe C.I."/>
            <person name="Farah-Kraiem B."/>
            <person name="Renault P."/>
            <person name="Dridi B."/>
        </authorList>
    </citation>
    <scope>NUCLEOTIDE SEQUENCE [LARGE SCALE GENOMIC DNA]</scope>
    <source>
        <strain evidence="22 23">FME14</strain>
    </source>
</reference>
<dbReference type="InterPro" id="IPR029056">
    <property type="entry name" value="Ribokinase-like"/>
</dbReference>
<organism evidence="22 23">
    <name type="scientific">Pseudoalteromonas prydzensis</name>
    <dbReference type="NCBI Taxonomy" id="182141"/>
    <lineage>
        <taxon>Bacteria</taxon>
        <taxon>Pseudomonadati</taxon>
        <taxon>Pseudomonadota</taxon>
        <taxon>Gammaproteobacteria</taxon>
        <taxon>Alteromonadales</taxon>
        <taxon>Pseudoalteromonadaceae</taxon>
        <taxon>Pseudoalteromonas</taxon>
    </lineage>
</organism>
<evidence type="ECO:0000259" key="21">
    <source>
        <dbReference type="PROSITE" id="PS51385"/>
    </source>
</evidence>
<name>A0ABR9FLZ5_9GAMM</name>
<feature type="binding site" evidence="18">
    <location>
        <begin position="131"/>
        <end position="137"/>
    </location>
    <ligand>
        <name>(6S)-NADPHX</name>
        <dbReference type="ChEBI" id="CHEBI:64076"/>
    </ligand>
</feature>
<evidence type="ECO:0000256" key="19">
    <source>
        <dbReference type="PIRNR" id="PIRNR017184"/>
    </source>
</evidence>
<keyword evidence="6 17" id="KW-0547">Nucleotide-binding</keyword>
<dbReference type="InterPro" id="IPR004443">
    <property type="entry name" value="YjeF_N_dom"/>
</dbReference>
<feature type="binding site" evidence="18">
    <location>
        <position position="64"/>
    </location>
    <ligand>
        <name>K(+)</name>
        <dbReference type="ChEBI" id="CHEBI:29103"/>
    </ligand>
</feature>
<dbReference type="HAMAP" id="MF_01966">
    <property type="entry name" value="NADHX_epimerase"/>
    <property type="match status" value="1"/>
</dbReference>
<dbReference type="SUPFAM" id="SSF53613">
    <property type="entry name" value="Ribokinase-like"/>
    <property type="match status" value="1"/>
</dbReference>
<evidence type="ECO:0000256" key="3">
    <source>
        <dbReference type="ARBA" id="ARBA00006001"/>
    </source>
</evidence>
<evidence type="ECO:0000256" key="12">
    <source>
        <dbReference type="ARBA" id="ARBA00023239"/>
    </source>
</evidence>
<dbReference type="CDD" id="cd01171">
    <property type="entry name" value="YXKO-related"/>
    <property type="match status" value="1"/>
</dbReference>
<comment type="function">
    <text evidence="17">Catalyzes the dehydration of the S-form of NAD(P)HX at the expense of ADP, which is converted to AMP. Together with NAD(P)HX epimerase, which catalyzes the epimerization of the S- and R-forms, the enzyme allows the repair of both epimers of NAD(P)HX, a damaged form of NAD(P)H that is a result of enzymatic or heat-dependent hydration.</text>
</comment>
<feature type="binding site" evidence="18">
    <location>
        <position position="163"/>
    </location>
    <ligand>
        <name>K(+)</name>
        <dbReference type="ChEBI" id="CHEBI:29103"/>
    </ligand>
</feature>
<dbReference type="PROSITE" id="PS51385">
    <property type="entry name" value="YJEF_N"/>
    <property type="match status" value="1"/>
</dbReference>
<comment type="subunit">
    <text evidence="17">Homotetramer.</text>
</comment>
<dbReference type="Gene3D" id="3.40.50.10260">
    <property type="entry name" value="YjeF N-terminal domain"/>
    <property type="match status" value="1"/>
</dbReference>
<comment type="similarity">
    <text evidence="3 19">In the N-terminal section; belongs to the NnrE/AIBP family.</text>
</comment>
<accession>A0ABR9FLZ5</accession>
<comment type="cofactor">
    <cofactor evidence="18 19">
        <name>K(+)</name>
        <dbReference type="ChEBI" id="CHEBI:29103"/>
    </cofactor>
    <text evidence="18 19">Binds 1 potassium ion per subunit.</text>
</comment>
<dbReference type="PROSITE" id="PS01050">
    <property type="entry name" value="YJEF_C_2"/>
    <property type="match status" value="1"/>
</dbReference>
<evidence type="ECO:0000256" key="1">
    <source>
        <dbReference type="ARBA" id="ARBA00000013"/>
    </source>
</evidence>
<comment type="similarity">
    <text evidence="4 19">In the C-terminal section; belongs to the NnrD/CARKD family.</text>
</comment>
<keyword evidence="9 18" id="KW-0630">Potassium</keyword>
<evidence type="ECO:0000256" key="6">
    <source>
        <dbReference type="ARBA" id="ARBA00022741"/>
    </source>
</evidence>
<dbReference type="Gene3D" id="3.40.1190.20">
    <property type="match status" value="1"/>
</dbReference>
<evidence type="ECO:0000259" key="20">
    <source>
        <dbReference type="PROSITE" id="PS51383"/>
    </source>
</evidence>
<keyword evidence="7 17" id="KW-0067">ATP-binding</keyword>
<comment type="catalytic activity">
    <reaction evidence="15 17 19">
        <text>(6S)-NADHX + ADP = AMP + phosphate + NADH + H(+)</text>
        <dbReference type="Rhea" id="RHEA:32223"/>
        <dbReference type="ChEBI" id="CHEBI:15378"/>
        <dbReference type="ChEBI" id="CHEBI:43474"/>
        <dbReference type="ChEBI" id="CHEBI:57945"/>
        <dbReference type="ChEBI" id="CHEBI:64074"/>
        <dbReference type="ChEBI" id="CHEBI:456215"/>
        <dbReference type="ChEBI" id="CHEBI:456216"/>
        <dbReference type="EC" id="4.2.1.136"/>
    </reaction>
</comment>
<gene>
    <name evidence="18" type="primary">nnrE</name>
    <name evidence="17" type="synonym">nnrD</name>
    <name evidence="22" type="ORF">EI167_10365</name>
</gene>
<evidence type="ECO:0000256" key="14">
    <source>
        <dbReference type="ARBA" id="ARBA00025153"/>
    </source>
</evidence>
<keyword evidence="10 17" id="KW-0520">NAD</keyword>
<comment type="caution">
    <text evidence="22">The sequence shown here is derived from an EMBL/GenBank/DDBJ whole genome shotgun (WGS) entry which is preliminary data.</text>
</comment>
<dbReference type="EC" id="5.1.99.6" evidence="19"/>
<dbReference type="PROSITE" id="PS51383">
    <property type="entry name" value="YJEF_C_3"/>
    <property type="match status" value="1"/>
</dbReference>
<dbReference type="Proteomes" id="UP000707245">
    <property type="component" value="Unassembled WGS sequence"/>
</dbReference>
<comment type="function">
    <text evidence="14 19">Bifunctional enzyme that catalyzes the epimerization of the S- and R-forms of NAD(P)HX and the dehydration of the S-form of NAD(P)HX at the expense of ADP, which is converted to AMP. This allows the repair of both epimers of NAD(P)HX, a damaged form of NAD(P)H that is a result of enzymatic or heat-dependent hydration.</text>
</comment>
<feature type="domain" description="YjeF C-terminal" evidence="20">
    <location>
        <begin position="226"/>
        <end position="495"/>
    </location>
</feature>
<dbReference type="PANTHER" id="PTHR12592:SF0">
    <property type="entry name" value="ATP-DEPENDENT (S)-NAD(P)H-HYDRATE DEHYDRATASE"/>
    <property type="match status" value="1"/>
</dbReference>
<dbReference type="RefSeq" id="WP_192541690.1">
    <property type="nucleotide sequence ID" value="NZ_RRZA01000027.1"/>
</dbReference>
<evidence type="ECO:0000256" key="16">
    <source>
        <dbReference type="ARBA" id="ARBA00049209"/>
    </source>
</evidence>
<dbReference type="NCBIfam" id="TIGR00196">
    <property type="entry name" value="yjeF_cterm"/>
    <property type="match status" value="1"/>
</dbReference>
<comment type="catalytic activity">
    <reaction evidence="2 18 19">
        <text>(6R)-NADPHX = (6S)-NADPHX</text>
        <dbReference type="Rhea" id="RHEA:32227"/>
        <dbReference type="ChEBI" id="CHEBI:64076"/>
        <dbReference type="ChEBI" id="CHEBI:64077"/>
        <dbReference type="EC" id="5.1.99.6"/>
    </reaction>
</comment>
<keyword evidence="11 18" id="KW-0413">Isomerase</keyword>
<dbReference type="InterPro" id="IPR036652">
    <property type="entry name" value="YjeF_N_dom_sf"/>
</dbReference>
<evidence type="ECO:0000256" key="7">
    <source>
        <dbReference type="ARBA" id="ARBA00022840"/>
    </source>
</evidence>